<gene>
    <name evidence="1" type="ORF">EV695_2723</name>
</gene>
<dbReference type="AlphaFoldDB" id="A0A4R1EXJ7"/>
<dbReference type="RefSeq" id="WP_131906499.1">
    <property type="nucleotide sequence ID" value="NZ_BAAAFU010000006.1"/>
</dbReference>
<proteinExistence type="predicted"/>
<sequence>MKINKNKQRGATMVSWLLAAGVAILLASAVVKVAPYYVEFNSVKGLMKNIASEPGIKNADKRVIYSKVEKYLNLNNLRSLEYSYYGSKDKSKRIKNPFTLTKLKKGNNRKVLTVTYDVPENWFYNLNFLIKFKHSVILGEPDAKVDIDSNDLKASREREKLNLN</sequence>
<keyword evidence="2" id="KW-1185">Reference proteome</keyword>
<dbReference type="Pfam" id="PF16137">
    <property type="entry name" value="DUF4845"/>
    <property type="match status" value="1"/>
</dbReference>
<accession>A0A4R1EXJ7</accession>
<comment type="caution">
    <text evidence="1">The sequence shown here is derived from an EMBL/GenBank/DDBJ whole genome shotgun (WGS) entry which is preliminary data.</text>
</comment>
<protein>
    <submittedName>
        <fullName evidence="1">Uncharacterized protein DUF4845</fullName>
    </submittedName>
</protein>
<name>A0A4R1EXJ7_9GAMM</name>
<evidence type="ECO:0000313" key="1">
    <source>
        <dbReference type="EMBL" id="TCJ84762.1"/>
    </source>
</evidence>
<dbReference type="OrthoDB" id="5734946at2"/>
<dbReference type="Proteomes" id="UP000294887">
    <property type="component" value="Unassembled WGS sequence"/>
</dbReference>
<dbReference type="EMBL" id="SMFQ01000004">
    <property type="protein sequence ID" value="TCJ84762.1"/>
    <property type="molecule type" value="Genomic_DNA"/>
</dbReference>
<dbReference type="InterPro" id="IPR032314">
    <property type="entry name" value="DUF4845"/>
</dbReference>
<reference evidence="1 2" key="1">
    <citation type="submission" date="2019-03" db="EMBL/GenBank/DDBJ databases">
        <title>Genomic Encyclopedia of Type Strains, Phase IV (KMG-IV): sequencing the most valuable type-strain genomes for metagenomic binning, comparative biology and taxonomic classification.</title>
        <authorList>
            <person name="Goeker M."/>
        </authorList>
    </citation>
    <scope>NUCLEOTIDE SEQUENCE [LARGE SCALE GENOMIC DNA]</scope>
    <source>
        <strain evidence="1 2">DSM 24830</strain>
    </source>
</reference>
<organism evidence="1 2">
    <name type="scientific">Cocleimonas flava</name>
    <dbReference type="NCBI Taxonomy" id="634765"/>
    <lineage>
        <taxon>Bacteria</taxon>
        <taxon>Pseudomonadati</taxon>
        <taxon>Pseudomonadota</taxon>
        <taxon>Gammaproteobacteria</taxon>
        <taxon>Thiotrichales</taxon>
        <taxon>Thiotrichaceae</taxon>
        <taxon>Cocleimonas</taxon>
    </lineage>
</organism>
<evidence type="ECO:0000313" key="2">
    <source>
        <dbReference type="Proteomes" id="UP000294887"/>
    </source>
</evidence>